<evidence type="ECO:0000313" key="10">
    <source>
        <dbReference type="Proteomes" id="UP000799640"/>
    </source>
</evidence>
<dbReference type="Proteomes" id="UP000799640">
    <property type="component" value="Unassembled WGS sequence"/>
</dbReference>
<keyword evidence="10" id="KW-1185">Reference proteome</keyword>
<dbReference type="AlphaFoldDB" id="A0A6G1HQ13"/>
<evidence type="ECO:0000256" key="1">
    <source>
        <dbReference type="ARBA" id="ARBA00001941"/>
    </source>
</evidence>
<sequence>MKPFLAALLGLLPLVTADLRSAKAHHARRFASCTTPLLVDDFASQSRLTFLFYNALLKPTSDDSTMRTITVSSNTATLTPNSADSYFYTQLGCLATVGVYDGISLRITAPPNTPLVIELSSSASCSDAGQVSVRKTAAELGWRFTGAPQLFRIPFAAFPGLDTAHLTTMLLTGAAQQYTLGPVALYCAGASASASEYISAPRAEPVEPRTPDPGPASSASAPPLLIDDFKARASNALGFWHGGDEALLETWGPGGVTLLSSDPDYSFYTQVTGVGCGDLSAYEGGYLRVEFSGSTAFSIALQEHNAACDEKRAPYPATWDSVEAERYVVRPGEIFVPLRHFKVEKRRALGVAFKGFYTRATTTLRRVEIVPALPDGVSVPGKLPTSRLVFGCTRPNSFAFAIDDGDPALAPEVMKIIAEEGIKVTFFTVGAPLLDPSTNLTSIYRDMRAQGHQIALHSYTHPKLEGLGSLGDIDWELENNLAAAHLAFPSFGSRYFRAPFGTEGARMRQRIQERVGGAAGGKEAVVVGWSVDVEDWLWATGPTPEKQLEAFKRDLARGGDLVVMHYLYPSTVGYLREFIRLAKGTGKRLMRVDQCLEDPEAPPLD</sequence>
<keyword evidence="2" id="KW-0479">Metal-binding</keyword>
<keyword evidence="5" id="KW-0119">Carbohydrate metabolism</keyword>
<protein>
    <submittedName>
        <fullName evidence="9">Glycosyl hydrolase</fullName>
    </submittedName>
</protein>
<dbReference type="PANTHER" id="PTHR46471">
    <property type="entry name" value="CHITIN DEACETYLASE"/>
    <property type="match status" value="1"/>
</dbReference>
<accession>A0A6G1HQ13</accession>
<feature type="signal peptide" evidence="7">
    <location>
        <begin position="1"/>
        <end position="17"/>
    </location>
</feature>
<evidence type="ECO:0000256" key="5">
    <source>
        <dbReference type="ARBA" id="ARBA00023277"/>
    </source>
</evidence>
<evidence type="ECO:0000259" key="8">
    <source>
        <dbReference type="PROSITE" id="PS51677"/>
    </source>
</evidence>
<keyword evidence="4 9" id="KW-0378">Hydrolase</keyword>
<dbReference type="GO" id="GO:0046872">
    <property type="term" value="F:metal ion binding"/>
    <property type="evidence" value="ECO:0007669"/>
    <property type="project" value="UniProtKB-KW"/>
</dbReference>
<organism evidence="9 10">
    <name type="scientific">Trichodelitschia bisporula</name>
    <dbReference type="NCBI Taxonomy" id="703511"/>
    <lineage>
        <taxon>Eukaryota</taxon>
        <taxon>Fungi</taxon>
        <taxon>Dikarya</taxon>
        <taxon>Ascomycota</taxon>
        <taxon>Pezizomycotina</taxon>
        <taxon>Dothideomycetes</taxon>
        <taxon>Dothideomycetes incertae sedis</taxon>
        <taxon>Phaeotrichales</taxon>
        <taxon>Phaeotrichaceae</taxon>
        <taxon>Trichodelitschia</taxon>
    </lineage>
</organism>
<evidence type="ECO:0000256" key="2">
    <source>
        <dbReference type="ARBA" id="ARBA00022723"/>
    </source>
</evidence>
<evidence type="ECO:0000256" key="6">
    <source>
        <dbReference type="ARBA" id="ARBA00023285"/>
    </source>
</evidence>
<dbReference type="PANTHER" id="PTHR46471:SF6">
    <property type="entry name" value="GLYCOSYL HYDROLASE"/>
    <property type="match status" value="1"/>
</dbReference>
<feature type="chain" id="PRO_5026142846" evidence="7">
    <location>
        <begin position="18"/>
        <end position="605"/>
    </location>
</feature>
<dbReference type="GO" id="GO:0016810">
    <property type="term" value="F:hydrolase activity, acting on carbon-nitrogen (but not peptide) bonds"/>
    <property type="evidence" value="ECO:0007669"/>
    <property type="project" value="InterPro"/>
</dbReference>
<dbReference type="PROSITE" id="PS51677">
    <property type="entry name" value="NODB"/>
    <property type="match status" value="1"/>
</dbReference>
<reference evidence="9" key="1">
    <citation type="journal article" date="2020" name="Stud. Mycol.">
        <title>101 Dothideomycetes genomes: a test case for predicting lifestyles and emergence of pathogens.</title>
        <authorList>
            <person name="Haridas S."/>
            <person name="Albert R."/>
            <person name="Binder M."/>
            <person name="Bloem J."/>
            <person name="Labutti K."/>
            <person name="Salamov A."/>
            <person name="Andreopoulos B."/>
            <person name="Baker S."/>
            <person name="Barry K."/>
            <person name="Bills G."/>
            <person name="Bluhm B."/>
            <person name="Cannon C."/>
            <person name="Castanera R."/>
            <person name="Culley D."/>
            <person name="Daum C."/>
            <person name="Ezra D."/>
            <person name="Gonzalez J."/>
            <person name="Henrissat B."/>
            <person name="Kuo A."/>
            <person name="Liang C."/>
            <person name="Lipzen A."/>
            <person name="Lutzoni F."/>
            <person name="Magnuson J."/>
            <person name="Mondo S."/>
            <person name="Nolan M."/>
            <person name="Ohm R."/>
            <person name="Pangilinan J."/>
            <person name="Park H.-J."/>
            <person name="Ramirez L."/>
            <person name="Alfaro M."/>
            <person name="Sun H."/>
            <person name="Tritt A."/>
            <person name="Yoshinaga Y."/>
            <person name="Zwiers L.-H."/>
            <person name="Turgeon B."/>
            <person name="Goodwin S."/>
            <person name="Spatafora J."/>
            <person name="Crous P."/>
            <person name="Grigoriev I."/>
        </authorList>
    </citation>
    <scope>NUCLEOTIDE SEQUENCE</scope>
    <source>
        <strain evidence="9">CBS 262.69</strain>
    </source>
</reference>
<dbReference type="InterPro" id="IPR011330">
    <property type="entry name" value="Glyco_hydro/deAcase_b/a-brl"/>
</dbReference>
<dbReference type="CDD" id="cd10917">
    <property type="entry name" value="CE4_NodB_like_6s_7s"/>
    <property type="match status" value="1"/>
</dbReference>
<dbReference type="GO" id="GO:0005975">
    <property type="term" value="P:carbohydrate metabolic process"/>
    <property type="evidence" value="ECO:0007669"/>
    <property type="project" value="InterPro"/>
</dbReference>
<dbReference type="SUPFAM" id="SSF88713">
    <property type="entry name" value="Glycoside hydrolase/deacetylase"/>
    <property type="match status" value="1"/>
</dbReference>
<proteinExistence type="predicted"/>
<evidence type="ECO:0000256" key="4">
    <source>
        <dbReference type="ARBA" id="ARBA00022801"/>
    </source>
</evidence>
<dbReference type="Gene3D" id="3.20.20.370">
    <property type="entry name" value="Glycoside hydrolase/deacetylase"/>
    <property type="match status" value="1"/>
</dbReference>
<gene>
    <name evidence="9" type="ORF">EJ06DRAFT_532521</name>
</gene>
<name>A0A6G1HQ13_9PEZI</name>
<evidence type="ECO:0000256" key="7">
    <source>
        <dbReference type="SAM" id="SignalP"/>
    </source>
</evidence>
<dbReference type="InterPro" id="IPR002509">
    <property type="entry name" value="NODB_dom"/>
</dbReference>
<dbReference type="Pfam" id="PF01522">
    <property type="entry name" value="Polysacc_deac_1"/>
    <property type="match status" value="1"/>
</dbReference>
<dbReference type="OrthoDB" id="2128708at2759"/>
<keyword evidence="6" id="KW-0170">Cobalt</keyword>
<evidence type="ECO:0000313" key="9">
    <source>
        <dbReference type="EMBL" id="KAF2398148.1"/>
    </source>
</evidence>
<feature type="domain" description="NodB homology" evidence="8">
    <location>
        <begin position="396"/>
        <end position="590"/>
    </location>
</feature>
<comment type="cofactor">
    <cofactor evidence="1">
        <name>Co(2+)</name>
        <dbReference type="ChEBI" id="CHEBI:48828"/>
    </cofactor>
</comment>
<keyword evidence="3 7" id="KW-0732">Signal</keyword>
<evidence type="ECO:0000256" key="3">
    <source>
        <dbReference type="ARBA" id="ARBA00022729"/>
    </source>
</evidence>
<dbReference type="EMBL" id="ML996701">
    <property type="protein sequence ID" value="KAF2398148.1"/>
    <property type="molecule type" value="Genomic_DNA"/>
</dbReference>